<sequence>MTDQQETFLHPKTSELVKVWCEYDISGSFGGNNNEEVCRIVFPSDMPPDDYSAHISIMVMKHMKEQTGLDEDDLDGLIGWDYFTPLEL</sequence>
<name>A0A2S1PEK3_9CAUD</name>
<dbReference type="Proteomes" id="UP000246321">
    <property type="component" value="Segment"/>
</dbReference>
<dbReference type="KEGG" id="vg:65113355"/>
<evidence type="ECO:0000313" key="1">
    <source>
        <dbReference type="EMBL" id="AWH14983.1"/>
    </source>
</evidence>
<dbReference type="EMBL" id="MH179476">
    <property type="protein sequence ID" value="AWH14983.1"/>
    <property type="molecule type" value="Genomic_DNA"/>
</dbReference>
<proteinExistence type="predicted"/>
<accession>A0A2S1PEK3</accession>
<evidence type="ECO:0000313" key="2">
    <source>
        <dbReference type="Proteomes" id="UP000246321"/>
    </source>
</evidence>
<protein>
    <submittedName>
        <fullName evidence="1">Uncharacterized protein</fullName>
    </submittedName>
</protein>
<reference evidence="1 2" key="1">
    <citation type="submission" date="2018-04" db="EMBL/GenBank/DDBJ databases">
        <title>Complete genome sequences of new Aeromonas and Pseudomonas phages promising in phage therapy dedicated to aquaculture.</title>
        <authorList>
            <person name="Kolsut J."/>
            <person name="Wojcik E."/>
            <person name="Wojtasik A."/>
            <person name="Dastych J."/>
        </authorList>
    </citation>
    <scope>NUCLEOTIDE SEQUENCE [LARGE SCALE GENOMIC DNA]</scope>
</reference>
<organism evidence="1 2">
    <name type="scientific">Aeromonas phage 50AhydR13PP</name>
    <dbReference type="NCBI Taxonomy" id="2163978"/>
    <lineage>
        <taxon>Viruses</taxon>
        <taxon>Duplodnaviria</taxon>
        <taxon>Heunggongvirae</taxon>
        <taxon>Uroviricota</taxon>
        <taxon>Caudoviricetes</taxon>
        <taxon>Pantevenvirales</taxon>
        <taxon>Straboviridae</taxon>
        <taxon>Tulanevirus</taxon>
        <taxon>Tulanevirus 50ahydr13pp</taxon>
    </lineage>
</organism>
<keyword evidence="2" id="KW-1185">Reference proteome</keyword>
<dbReference type="RefSeq" id="YP_010095719.1">
    <property type="nucleotide sequence ID" value="NC_055746.1"/>
</dbReference>
<dbReference type="GeneID" id="65113355"/>